<dbReference type="GO" id="GO:0016192">
    <property type="term" value="P:vesicle-mediated transport"/>
    <property type="evidence" value="ECO:0007669"/>
    <property type="project" value="InterPro"/>
</dbReference>
<evidence type="ECO:0000256" key="3">
    <source>
        <dbReference type="ARBA" id="ARBA00022692"/>
    </source>
</evidence>
<comment type="function">
    <text evidence="8">May be involved in fusion of retrograde transport vesicles derived from an endocytic compartment with the Golgi complex.</text>
</comment>
<dbReference type="InterPro" id="IPR011691">
    <property type="entry name" value="Vesicle_transpt_SFT2"/>
</dbReference>
<feature type="transmembrane region" description="Helical" evidence="8">
    <location>
        <begin position="166"/>
        <end position="185"/>
    </location>
</feature>
<dbReference type="OrthoDB" id="73614at2759"/>
<dbReference type="EMBL" id="CAACVS010000256">
    <property type="protein sequence ID" value="VEU40067.1"/>
    <property type="molecule type" value="Genomic_DNA"/>
</dbReference>
<evidence type="ECO:0000313" key="9">
    <source>
        <dbReference type="EMBL" id="VEU40067.1"/>
    </source>
</evidence>
<dbReference type="GO" id="GO:0005737">
    <property type="term" value="C:cytoplasm"/>
    <property type="evidence" value="ECO:0007669"/>
    <property type="project" value="UniProtKB-ARBA"/>
</dbReference>
<dbReference type="GO" id="GO:0016020">
    <property type="term" value="C:membrane"/>
    <property type="evidence" value="ECO:0007669"/>
    <property type="project" value="UniProtKB-SubCell"/>
</dbReference>
<comment type="similarity">
    <text evidence="7 8">Belongs to the SFT2 family.</text>
</comment>
<keyword evidence="6 8" id="KW-0472">Membrane</keyword>
<keyword evidence="10" id="KW-1185">Reference proteome</keyword>
<dbReference type="GO" id="GO:0012505">
    <property type="term" value="C:endomembrane system"/>
    <property type="evidence" value="ECO:0007669"/>
    <property type="project" value="UniProtKB-ARBA"/>
</dbReference>
<evidence type="ECO:0000256" key="8">
    <source>
        <dbReference type="RuleBase" id="RU363111"/>
    </source>
</evidence>
<keyword evidence="2 8" id="KW-0813">Transport</keyword>
<protein>
    <recommendedName>
        <fullName evidence="8">Vesicle transport protein</fullName>
    </recommendedName>
</protein>
<dbReference type="PANTHER" id="PTHR23137">
    <property type="entry name" value="VESICLE TRANSPORT PROTEIN-RELATED"/>
    <property type="match status" value="1"/>
</dbReference>
<organism evidence="9 10">
    <name type="scientific">Pseudo-nitzschia multistriata</name>
    <dbReference type="NCBI Taxonomy" id="183589"/>
    <lineage>
        <taxon>Eukaryota</taxon>
        <taxon>Sar</taxon>
        <taxon>Stramenopiles</taxon>
        <taxon>Ochrophyta</taxon>
        <taxon>Bacillariophyta</taxon>
        <taxon>Bacillariophyceae</taxon>
        <taxon>Bacillariophycidae</taxon>
        <taxon>Bacillariales</taxon>
        <taxon>Bacillariaceae</taxon>
        <taxon>Pseudo-nitzschia</taxon>
    </lineage>
</organism>
<dbReference type="PANTHER" id="PTHR23137:SF6">
    <property type="entry name" value="VESICLE TRANSPORT PROTEIN"/>
    <property type="match status" value="1"/>
</dbReference>
<proteinExistence type="inferred from homology"/>
<name>A0A448ZDE4_9STRA</name>
<dbReference type="AlphaFoldDB" id="A0A448ZDE4"/>
<keyword evidence="4 8" id="KW-0653">Protein transport</keyword>
<sequence>MRPSLDSFKQASSNALSKAQLMVGLNKDDCSSSNLDVEMANASGVGESNSTRTSSFRGLFVRGDDEPSVDNSEQSSTFVEEAADLLCPELTLQQRLIGFASCFTIAYLITFMSFKFFVQLIEGYPIPFALNYTIGNILAMSASGFLCGPKRQFRNMFDAKRKTVSIVYLSCLASTLVVVFIPLFWAAKLTILISLLVSQFGANIWYSLSYVPYGRRTALKLVRRYLGLNSNTRGGDGFMGIGGSGELT</sequence>
<dbReference type="GO" id="GO:0015031">
    <property type="term" value="P:protein transport"/>
    <property type="evidence" value="ECO:0007669"/>
    <property type="project" value="UniProtKB-KW"/>
</dbReference>
<reference evidence="9 10" key="1">
    <citation type="submission" date="2019-01" db="EMBL/GenBank/DDBJ databases">
        <authorList>
            <person name="Ferrante I. M."/>
        </authorList>
    </citation>
    <scope>NUCLEOTIDE SEQUENCE [LARGE SCALE GENOMIC DNA]</scope>
    <source>
        <strain evidence="9 10">B856</strain>
    </source>
</reference>
<accession>A0A448ZDE4</accession>
<gene>
    <name evidence="9" type="ORF">PSNMU_V1.4_AUG-EV-PASAV3_0069370</name>
</gene>
<feature type="transmembrane region" description="Helical" evidence="8">
    <location>
        <begin position="96"/>
        <end position="118"/>
    </location>
</feature>
<feature type="transmembrane region" description="Helical" evidence="8">
    <location>
        <begin position="191"/>
        <end position="213"/>
    </location>
</feature>
<evidence type="ECO:0000256" key="5">
    <source>
        <dbReference type="ARBA" id="ARBA00022989"/>
    </source>
</evidence>
<feature type="transmembrane region" description="Helical" evidence="8">
    <location>
        <begin position="124"/>
        <end position="146"/>
    </location>
</feature>
<comment type="subcellular location">
    <subcellularLocation>
        <location evidence="1 8">Membrane</location>
        <topology evidence="1 8">Multi-pass membrane protein</topology>
    </subcellularLocation>
</comment>
<keyword evidence="5 8" id="KW-1133">Transmembrane helix</keyword>
<evidence type="ECO:0000256" key="4">
    <source>
        <dbReference type="ARBA" id="ARBA00022927"/>
    </source>
</evidence>
<evidence type="ECO:0000256" key="2">
    <source>
        <dbReference type="ARBA" id="ARBA00022448"/>
    </source>
</evidence>
<evidence type="ECO:0000256" key="7">
    <source>
        <dbReference type="ARBA" id="ARBA00025800"/>
    </source>
</evidence>
<evidence type="ECO:0000256" key="1">
    <source>
        <dbReference type="ARBA" id="ARBA00004141"/>
    </source>
</evidence>
<evidence type="ECO:0000256" key="6">
    <source>
        <dbReference type="ARBA" id="ARBA00023136"/>
    </source>
</evidence>
<evidence type="ECO:0000313" key="10">
    <source>
        <dbReference type="Proteomes" id="UP000291116"/>
    </source>
</evidence>
<dbReference type="Pfam" id="PF04178">
    <property type="entry name" value="Got1"/>
    <property type="match status" value="1"/>
</dbReference>
<keyword evidence="3 8" id="KW-0812">Transmembrane</keyword>
<dbReference type="InterPro" id="IPR007305">
    <property type="entry name" value="Vesicle_transpt_Got1/SFT2"/>
</dbReference>
<dbReference type="Proteomes" id="UP000291116">
    <property type="component" value="Unassembled WGS sequence"/>
</dbReference>